<keyword evidence="2" id="KW-1185">Reference proteome</keyword>
<dbReference type="EMBL" id="OU912926">
    <property type="protein sequence ID" value="CAG9933425.1"/>
    <property type="molecule type" value="Genomic_DNA"/>
</dbReference>
<accession>A0ABM8Z0N8</accession>
<dbReference type="Proteomes" id="UP000839052">
    <property type="component" value="Chromosome"/>
</dbReference>
<evidence type="ECO:0000313" key="1">
    <source>
        <dbReference type="EMBL" id="CAG9933425.1"/>
    </source>
</evidence>
<gene>
    <name evidence="1" type="ORF">NTG6680_2176</name>
</gene>
<dbReference type="Gene3D" id="3.30.9.10">
    <property type="entry name" value="D-Amino Acid Oxidase, subunit A, domain 2"/>
    <property type="match status" value="1"/>
</dbReference>
<protein>
    <submittedName>
        <fullName evidence="1">Uncharacterized protein</fullName>
    </submittedName>
</protein>
<name>A0ABM8Z0N8_9PROT</name>
<proteinExistence type="predicted"/>
<evidence type="ECO:0000313" key="2">
    <source>
        <dbReference type="Proteomes" id="UP000839052"/>
    </source>
</evidence>
<reference evidence="1 2" key="1">
    <citation type="submission" date="2021-10" db="EMBL/GenBank/DDBJ databases">
        <authorList>
            <person name="Koch H."/>
        </authorList>
    </citation>
    <scope>NUCLEOTIDE SEQUENCE [LARGE SCALE GENOMIC DNA]</scope>
    <source>
        <strain evidence="1">6680</strain>
    </source>
</reference>
<sequence length="122" mass="12362">MLGAMHGFNDEAVDVRASDHAENLSMLVGISPALAKSMNIDSLNVEQLNGRASVRASVPGAMPLVGELLPGHGTRGLITAGHSGELIAAMACGGQLLPLPLPLGVVNALAPAHDVGQEELGL</sequence>
<organism evidence="1 2">
    <name type="scientific">Candidatus Nitrotoga arctica</name>
    <dbReference type="NCBI Taxonomy" id="453162"/>
    <lineage>
        <taxon>Bacteria</taxon>
        <taxon>Pseudomonadati</taxon>
        <taxon>Pseudomonadota</taxon>
        <taxon>Betaproteobacteria</taxon>
        <taxon>Nitrosomonadales</taxon>
        <taxon>Gallionellaceae</taxon>
        <taxon>Candidatus Nitrotoga</taxon>
    </lineage>
</organism>